<name>A0A1Y2I2E0_9FUNG</name>
<sequence length="385" mass="42561">MSRVPQTILSSLGTIRGHLVRLARVTCQSVAANHTTTRGIGATLNQGHSLAIHEMMGESPTLRTFAWMQAINLRYASSVAEAAQMEQRVFLTGLQEPDPSSHAYTTLGHEVSLLEKRIEEHVIDEVMRWVPCAPNNCTLTVRAPYQTPEASQWAAQLANMYAANAARNDFHVDETFDRSSGVYSIRIQTPHASAPALEPDRMREWCLFPTGWYAHETGVHARMADDGSGEDFAIVKVVPDKRVVEPGRLPLMNVSDVLMISDRAVHLPTGWAMQASADPHSQHLQELESNLQTRQREEIKDHSRFTLLMRQATGISAAHGPVLRTYSSDTILDKISGHSIDGSALVRDALAGGVHLDAIFESALDHFAEQSFKREFGSHCGLTIR</sequence>
<keyword evidence="2" id="KW-1185">Reference proteome</keyword>
<dbReference type="SUPFAM" id="SSF75620">
    <property type="entry name" value="Release factor"/>
    <property type="match status" value="1"/>
</dbReference>
<dbReference type="EMBL" id="MCFL01000002">
    <property type="protein sequence ID" value="ORZ41020.1"/>
    <property type="molecule type" value="Genomic_DNA"/>
</dbReference>
<dbReference type="InterPro" id="IPR045853">
    <property type="entry name" value="Pep_chain_release_fac_I_sf"/>
</dbReference>
<dbReference type="AlphaFoldDB" id="A0A1Y2I2E0"/>
<gene>
    <name evidence="1" type="ORF">BCR44DRAFT_1424217</name>
</gene>
<comment type="caution">
    <text evidence="1">The sequence shown here is derived from an EMBL/GenBank/DDBJ whole genome shotgun (WGS) entry which is preliminary data.</text>
</comment>
<accession>A0A1Y2I2E0</accession>
<proteinExistence type="predicted"/>
<protein>
    <submittedName>
        <fullName evidence="1">Uncharacterized protein</fullName>
    </submittedName>
</protein>
<evidence type="ECO:0000313" key="1">
    <source>
        <dbReference type="EMBL" id="ORZ41020.1"/>
    </source>
</evidence>
<evidence type="ECO:0000313" key="2">
    <source>
        <dbReference type="Proteomes" id="UP000193411"/>
    </source>
</evidence>
<dbReference type="Proteomes" id="UP000193411">
    <property type="component" value="Unassembled WGS sequence"/>
</dbReference>
<organism evidence="1 2">
    <name type="scientific">Catenaria anguillulae PL171</name>
    <dbReference type="NCBI Taxonomy" id="765915"/>
    <lineage>
        <taxon>Eukaryota</taxon>
        <taxon>Fungi</taxon>
        <taxon>Fungi incertae sedis</taxon>
        <taxon>Blastocladiomycota</taxon>
        <taxon>Blastocladiomycetes</taxon>
        <taxon>Blastocladiales</taxon>
        <taxon>Catenariaceae</taxon>
        <taxon>Catenaria</taxon>
    </lineage>
</organism>
<reference evidence="1 2" key="1">
    <citation type="submission" date="2016-07" db="EMBL/GenBank/DDBJ databases">
        <title>Pervasive Adenine N6-methylation of Active Genes in Fungi.</title>
        <authorList>
            <consortium name="DOE Joint Genome Institute"/>
            <person name="Mondo S.J."/>
            <person name="Dannebaum R.O."/>
            <person name="Kuo R.C."/>
            <person name="Labutti K."/>
            <person name="Haridas S."/>
            <person name="Kuo A."/>
            <person name="Salamov A."/>
            <person name="Ahrendt S.R."/>
            <person name="Lipzen A."/>
            <person name="Sullivan W."/>
            <person name="Andreopoulos W.B."/>
            <person name="Clum A."/>
            <person name="Lindquist E."/>
            <person name="Daum C."/>
            <person name="Ramamoorthy G.K."/>
            <person name="Gryganskyi A."/>
            <person name="Culley D."/>
            <person name="Magnuson J.K."/>
            <person name="James T.Y."/>
            <person name="O'Malley M.A."/>
            <person name="Stajich J.E."/>
            <person name="Spatafora J.W."/>
            <person name="Visel A."/>
            <person name="Grigoriev I.V."/>
        </authorList>
    </citation>
    <scope>NUCLEOTIDE SEQUENCE [LARGE SCALE GENOMIC DNA]</scope>
    <source>
        <strain evidence="1 2">PL171</strain>
    </source>
</reference>